<sequence>MKRNVPSFREDASSPPDPGKSTVNAVFEKIMEGQPCCPLPAGIINGDAADLSLLRKVRHQHRRIISASPVMPDQMVRNALEKVRQTSRDSLEKT</sequence>
<reference evidence="2" key="1">
    <citation type="journal article" date="2022" name="Front. Microbiol.">
        <title>New perspectives on an old grouping: The genomic and phenotypic variability of Oxalobacter formigenes and the implications for calcium oxalate stone prevention.</title>
        <authorList>
            <person name="Chmiel J.A."/>
            <person name="Carr C."/>
            <person name="Stuivenberg G.A."/>
            <person name="Venema R."/>
            <person name="Chanyi R.M."/>
            <person name="Al K.F."/>
            <person name="Giguere D."/>
            <person name="Say H."/>
            <person name="Akouris P.P."/>
            <person name="Dominguez Romero S.A."/>
            <person name="Kwong A."/>
            <person name="Tai V."/>
            <person name="Koval S.F."/>
            <person name="Razvi H."/>
            <person name="Bjazevic J."/>
            <person name="Burton J.P."/>
        </authorList>
    </citation>
    <scope>NUCLEOTIDE SEQUENCE</scope>
    <source>
        <strain evidence="2">WoOx3</strain>
    </source>
</reference>
<dbReference type="AlphaFoldDB" id="A0A9E9LYX2"/>
<feature type="region of interest" description="Disordered" evidence="1">
    <location>
        <begin position="1"/>
        <end position="22"/>
    </location>
</feature>
<organism evidence="2 3">
    <name type="scientific">Oxalobacter vibrioformis</name>
    <dbReference type="NCBI Taxonomy" id="933080"/>
    <lineage>
        <taxon>Bacteria</taxon>
        <taxon>Pseudomonadati</taxon>
        <taxon>Pseudomonadota</taxon>
        <taxon>Betaproteobacteria</taxon>
        <taxon>Burkholderiales</taxon>
        <taxon>Oxalobacteraceae</taxon>
        <taxon>Oxalobacter</taxon>
    </lineage>
</organism>
<dbReference type="KEGG" id="ovb:NB640_00120"/>
<dbReference type="EMBL" id="CP098242">
    <property type="protein sequence ID" value="WAW10117.1"/>
    <property type="molecule type" value="Genomic_DNA"/>
</dbReference>
<proteinExistence type="predicted"/>
<evidence type="ECO:0000256" key="1">
    <source>
        <dbReference type="SAM" id="MobiDB-lite"/>
    </source>
</evidence>
<evidence type="ECO:0000313" key="2">
    <source>
        <dbReference type="EMBL" id="WAW10117.1"/>
    </source>
</evidence>
<dbReference type="Proteomes" id="UP001156215">
    <property type="component" value="Chromosome"/>
</dbReference>
<name>A0A9E9LYX2_9BURK</name>
<evidence type="ECO:0000313" key="3">
    <source>
        <dbReference type="Proteomes" id="UP001156215"/>
    </source>
</evidence>
<protein>
    <submittedName>
        <fullName evidence="2">Uncharacterized protein</fullName>
    </submittedName>
</protein>
<dbReference type="RefSeq" id="WP_269309116.1">
    <property type="nucleotide sequence ID" value="NZ_CP098242.1"/>
</dbReference>
<gene>
    <name evidence="2" type="ORF">NB640_00120</name>
</gene>
<keyword evidence="3" id="KW-1185">Reference proteome</keyword>
<accession>A0A9E9LYX2</accession>